<accession>A0AB39C8M5</accession>
<dbReference type="GO" id="GO:0044423">
    <property type="term" value="C:virion component"/>
    <property type="evidence" value="ECO:0007669"/>
    <property type="project" value="UniProtKB-KW"/>
</dbReference>
<dbReference type="InterPro" id="IPR012334">
    <property type="entry name" value="Pectin_lyas_fold"/>
</dbReference>
<dbReference type="GO" id="GO:0019058">
    <property type="term" value="P:viral life cycle"/>
    <property type="evidence" value="ECO:0007669"/>
    <property type="project" value="UniProtKB-ARBA"/>
</dbReference>
<proteinExistence type="predicted"/>
<evidence type="ECO:0000313" key="4">
    <source>
        <dbReference type="EMBL" id="XDJ03032.1"/>
    </source>
</evidence>
<sequence>MAADGTVTGTGTKWQSSLSLIRPGATIMFLSSPIQMAVVNKVVSDTEIKAITTNGAVVASSDYAILLSDSLTVDGLAQDVAETLRYYQSQETVIADAVEFFKDFDFDSLQNLANQIKADSEAAGASATAAAESETAAKTSETNAKASEVAAETARDQVQQIIDNAGEQSTLVVLAQDDGADKVGFKLNSTYAAMRTVRKRLLDTINVMDFGAKGDGVTDDYPAFQYAAMYAESIGGATIEIPTPAVEYKIGFPIYLFNNTHFKGAGINCRINFTDPLYARKSRSGFVIGSGREQNRDKAIQCLMNGTWATTGSVVDSTFVELSRGVYLRDNLSKVQSSNCCVSDVYLVATYPNGTTLKGGYGVSFANAIDCEAYNLWGEGWTEIINIGSDVPPATPSCHNCHAYNIICVEPNHYETYYSAGFIANSTACSIHDYKQLKPITDGSPHGSGASMNYTEDCLIYNFDIPSLGRTASSEGVLVNNSKGAVVHDINGGNAKSLVSEYYTTEVRIFYDAAKPNVFYNIHANNCDHAVALRSKYSVWKNVTQSNCTDHVYFGTSNAQYCDVRFVPDSIGYGSGVTPWHMLQSNYVAGWRVRTKYIRPINYLLNDKSSLQSWDTNRNMKAKAGTNLQVLYDIPVTMRAIAEVRCYLTFEVGALTAGSNVKMSIRRMVNYSGNSSEAPYIEATNTKTATSDTVQDTTLVMAAGNTDGFIKCADTTHGLENSLDLLVEINNPTVNMNLKEIKFTYLGD</sequence>
<dbReference type="Gene3D" id="2.160.20.10">
    <property type="entry name" value="Single-stranded right-handed beta-helix, Pectin lyase-like"/>
    <property type="match status" value="1"/>
</dbReference>
<dbReference type="GO" id="GO:0051701">
    <property type="term" value="P:biological process involved in interaction with host"/>
    <property type="evidence" value="ECO:0007669"/>
    <property type="project" value="UniProtKB-ARBA"/>
</dbReference>
<evidence type="ECO:0000256" key="1">
    <source>
        <dbReference type="ARBA" id="ARBA00004328"/>
    </source>
</evidence>
<dbReference type="SUPFAM" id="SSF51126">
    <property type="entry name" value="Pectin lyase-like"/>
    <property type="match status" value="1"/>
</dbReference>
<name>A0AB39C8M5_9CAUD</name>
<evidence type="ECO:0000259" key="3">
    <source>
        <dbReference type="Pfam" id="PF12708"/>
    </source>
</evidence>
<dbReference type="InterPro" id="IPR011050">
    <property type="entry name" value="Pectin_lyase_fold/virulence"/>
</dbReference>
<dbReference type="EMBL" id="PP973870">
    <property type="protein sequence ID" value="XDJ03032.1"/>
    <property type="molecule type" value="Genomic_DNA"/>
</dbReference>
<dbReference type="InterPro" id="IPR024535">
    <property type="entry name" value="RHGA/B-epi-like_pectate_lyase"/>
</dbReference>
<dbReference type="Pfam" id="PF12708">
    <property type="entry name" value="Pect-lyase_RHGA_epim"/>
    <property type="match status" value="1"/>
</dbReference>
<gene>
    <name evidence="4" type="ORF">SSTEPNWQ_CDS0063</name>
</gene>
<reference evidence="4" key="1">
    <citation type="submission" date="2024-07" db="EMBL/GenBank/DDBJ databases">
        <authorList>
            <person name="Dou L."/>
            <person name="Ren J."/>
        </authorList>
    </citation>
    <scope>NUCLEOTIDE SEQUENCE</scope>
</reference>
<feature type="domain" description="Rhamnogalacturonase A/B/Epimerase-like pectate lyase" evidence="3">
    <location>
        <begin position="205"/>
        <end position="268"/>
    </location>
</feature>
<comment type="subcellular location">
    <subcellularLocation>
        <location evidence="1">Virion</location>
    </subcellularLocation>
</comment>
<evidence type="ECO:0000256" key="2">
    <source>
        <dbReference type="ARBA" id="ARBA00022844"/>
    </source>
</evidence>
<keyword evidence="2" id="KW-0946">Virion</keyword>
<organism evidence="4">
    <name type="scientific">Klebsiella phage JLBP1001</name>
    <dbReference type="NCBI Taxonomy" id="3236746"/>
    <lineage>
        <taxon>Viruses</taxon>
        <taxon>Duplodnaviria</taxon>
        <taxon>Heunggongvirae</taxon>
        <taxon>Uroviricota</taxon>
        <taxon>Caudoviricetes</taxon>
        <taxon>Drexlerviridae</taxon>
        <taxon>Webervirus</taxon>
    </lineage>
</organism>
<protein>
    <submittedName>
        <fullName evidence="4">Tail protein</fullName>
    </submittedName>
</protein>